<accession>A0A830HVQ2</accession>
<evidence type="ECO:0000256" key="1">
    <source>
        <dbReference type="SAM" id="MobiDB-lite"/>
    </source>
</evidence>
<feature type="transmembrane region" description="Helical" evidence="2">
    <location>
        <begin position="160"/>
        <end position="179"/>
    </location>
</feature>
<evidence type="ECO:0000256" key="2">
    <source>
        <dbReference type="SAM" id="Phobius"/>
    </source>
</evidence>
<dbReference type="EMBL" id="BNJQ01000031">
    <property type="protein sequence ID" value="GHP10825.1"/>
    <property type="molecule type" value="Genomic_DNA"/>
</dbReference>
<feature type="compositionally biased region" description="Basic residues" evidence="1">
    <location>
        <begin position="1"/>
        <end position="16"/>
    </location>
</feature>
<keyword evidence="2" id="KW-0472">Membrane</keyword>
<proteinExistence type="predicted"/>
<dbReference type="Proteomes" id="UP000660262">
    <property type="component" value="Unassembled WGS sequence"/>
</dbReference>
<protein>
    <submittedName>
        <fullName evidence="3">Uncharacterized protein</fullName>
    </submittedName>
</protein>
<dbReference type="AlphaFoldDB" id="A0A830HVQ2"/>
<sequence length="180" mass="19919">MSQRSRRPQRPRRPRRSQPLVENNTIKITGRGSPRARASRMEKANGSRAKLLLNENPAAGSLREELGKRESTVGQLEAECARLRGEAAVMPSSNAMADDDGARRRRRRPGNDKGPRRFASSASTSRGASQDDVAMRVFHFVETASLRATRALAKRSPLRLAFVAALVALHFVAWCAIYLL</sequence>
<organism evidence="3 4">
    <name type="scientific">Pycnococcus provasolii</name>
    <dbReference type="NCBI Taxonomy" id="41880"/>
    <lineage>
        <taxon>Eukaryota</taxon>
        <taxon>Viridiplantae</taxon>
        <taxon>Chlorophyta</taxon>
        <taxon>Pseudoscourfieldiophyceae</taxon>
        <taxon>Pseudoscourfieldiales</taxon>
        <taxon>Pycnococcaceae</taxon>
        <taxon>Pycnococcus</taxon>
    </lineage>
</organism>
<comment type="caution">
    <text evidence="3">The sequence shown here is derived from an EMBL/GenBank/DDBJ whole genome shotgun (WGS) entry which is preliminary data.</text>
</comment>
<keyword evidence="2" id="KW-1133">Transmembrane helix</keyword>
<gene>
    <name evidence="3" type="ORF">PPROV_000955600</name>
</gene>
<reference evidence="3" key="1">
    <citation type="submission" date="2020-10" db="EMBL/GenBank/DDBJ databases">
        <title>Unveiling of a novel bifunctional photoreceptor, Dualchrome1, isolated from a cosmopolitan green alga.</title>
        <authorList>
            <person name="Suzuki S."/>
            <person name="Kawachi M."/>
        </authorList>
    </citation>
    <scope>NUCLEOTIDE SEQUENCE</scope>
    <source>
        <strain evidence="3">NIES 2893</strain>
    </source>
</reference>
<feature type="region of interest" description="Disordered" evidence="1">
    <location>
        <begin position="87"/>
        <end position="127"/>
    </location>
</feature>
<feature type="region of interest" description="Disordered" evidence="1">
    <location>
        <begin position="1"/>
        <end position="56"/>
    </location>
</feature>
<keyword evidence="2" id="KW-0812">Transmembrane</keyword>
<evidence type="ECO:0000313" key="4">
    <source>
        <dbReference type="Proteomes" id="UP000660262"/>
    </source>
</evidence>
<name>A0A830HVQ2_9CHLO</name>
<evidence type="ECO:0000313" key="3">
    <source>
        <dbReference type="EMBL" id="GHP10825.1"/>
    </source>
</evidence>
<keyword evidence="4" id="KW-1185">Reference proteome</keyword>